<proteinExistence type="predicted"/>
<evidence type="ECO:0000313" key="1">
    <source>
        <dbReference type="EMBL" id="MDX4068262.1"/>
    </source>
</evidence>
<dbReference type="AlphaFoldDB" id="A0AAW9D7Q5"/>
<comment type="caution">
    <text evidence="1">The sequence shown here is derived from an EMBL/GenBank/DDBJ whole genome shotgun (WGS) entry which is preliminary data.</text>
</comment>
<evidence type="ECO:0000313" key="2">
    <source>
        <dbReference type="Proteomes" id="UP001283691"/>
    </source>
</evidence>
<name>A0AAW9D7Q5_9BACT</name>
<dbReference type="Proteomes" id="UP001283691">
    <property type="component" value="Unassembled WGS sequence"/>
</dbReference>
<reference evidence="1" key="2">
    <citation type="submission" date="2023-07" db="EMBL/GenBank/DDBJ databases">
        <authorList>
            <person name="Zhang M."/>
            <person name="Zhou G."/>
        </authorList>
    </citation>
    <scope>NUCLEOTIDE SEQUENCE</scope>
    <source>
        <strain evidence="1">BJSY19SF1-2</strain>
    </source>
</reference>
<sequence length="70" mass="8328">MSNYFKIENNQNNSFYIKLLNSWSKDNLNEIIKELGNLNISNIQIDFKNLIDIDSICIIYLISFLKSFKY</sequence>
<dbReference type="RefSeq" id="WP_319046465.1">
    <property type="nucleotide sequence ID" value="NZ_JAUQUN010000001.1"/>
</dbReference>
<organism evidence="1 2">
    <name type="scientific">Aliarcobacter skirrowii</name>
    <dbReference type="NCBI Taxonomy" id="28200"/>
    <lineage>
        <taxon>Bacteria</taxon>
        <taxon>Pseudomonadati</taxon>
        <taxon>Campylobacterota</taxon>
        <taxon>Epsilonproteobacteria</taxon>
        <taxon>Campylobacterales</taxon>
        <taxon>Arcobacteraceae</taxon>
        <taxon>Aliarcobacter</taxon>
    </lineage>
</organism>
<dbReference type="EMBL" id="JAUQUR010000001">
    <property type="protein sequence ID" value="MDX4068262.1"/>
    <property type="molecule type" value="Genomic_DNA"/>
</dbReference>
<protein>
    <recommendedName>
        <fullName evidence="3">STAS domain-containing protein</fullName>
    </recommendedName>
</protein>
<accession>A0AAW9D7Q5</accession>
<reference evidence="1" key="1">
    <citation type="journal article" date="2023" name="Front. Microbiol.">
        <title>Genomic diversity and taxonomic marker for Arcobacter species.</title>
        <authorList>
            <person name="Zhou G."/>
            <person name="Gu Y."/>
            <person name="Wang H."/>
            <person name="Chen X."/>
            <person name="Zhang X."/>
            <person name="Shao Z."/>
            <person name="Yan X."/>
            <person name="Zhang J."/>
            <person name="Zhang M."/>
        </authorList>
    </citation>
    <scope>NUCLEOTIDE SEQUENCE</scope>
    <source>
        <strain evidence="1">BJSY19SF1-2</strain>
    </source>
</reference>
<evidence type="ECO:0008006" key="3">
    <source>
        <dbReference type="Google" id="ProtNLM"/>
    </source>
</evidence>
<gene>
    <name evidence="1" type="ORF">Q6A80_00825</name>
</gene>